<evidence type="ECO:0000256" key="3">
    <source>
        <dbReference type="ARBA" id="ARBA00023082"/>
    </source>
</evidence>
<keyword evidence="3" id="KW-0731">Sigma factor</keyword>
<comment type="caution">
    <text evidence="7">The sequence shown here is derived from an EMBL/GenBank/DDBJ whole genome shotgun (WGS) entry which is preliminary data.</text>
</comment>
<feature type="domain" description="RNA polymerase sigma factor 70 region 4 type 2" evidence="6">
    <location>
        <begin position="132"/>
        <end position="182"/>
    </location>
</feature>
<evidence type="ECO:0000313" key="8">
    <source>
        <dbReference type="Proteomes" id="UP000286976"/>
    </source>
</evidence>
<keyword evidence="8" id="KW-1185">Reference proteome</keyword>
<evidence type="ECO:0000313" key="7">
    <source>
        <dbReference type="EMBL" id="RUO37084.1"/>
    </source>
</evidence>
<dbReference type="SUPFAM" id="SSF88946">
    <property type="entry name" value="Sigma2 domain of RNA polymerase sigma factors"/>
    <property type="match status" value="1"/>
</dbReference>
<dbReference type="Gene3D" id="1.10.1740.10">
    <property type="match status" value="1"/>
</dbReference>
<dbReference type="PANTHER" id="PTHR43133:SF63">
    <property type="entry name" value="RNA POLYMERASE SIGMA FACTOR FECI-RELATED"/>
    <property type="match status" value="1"/>
</dbReference>
<name>A0A432WTK0_9GAMM</name>
<dbReference type="Gene3D" id="1.10.10.10">
    <property type="entry name" value="Winged helix-like DNA-binding domain superfamily/Winged helix DNA-binding domain"/>
    <property type="match status" value="1"/>
</dbReference>
<evidence type="ECO:0000259" key="5">
    <source>
        <dbReference type="Pfam" id="PF04542"/>
    </source>
</evidence>
<reference evidence="7 8" key="1">
    <citation type="journal article" date="2011" name="Front. Microbiol.">
        <title>Genomic signatures of strain selection and enhancement in Bacillus atrophaeus var. globigii, a historical biowarfare simulant.</title>
        <authorList>
            <person name="Gibbons H.S."/>
            <person name="Broomall S.M."/>
            <person name="McNew L.A."/>
            <person name="Daligault H."/>
            <person name="Chapman C."/>
            <person name="Bruce D."/>
            <person name="Karavis M."/>
            <person name="Krepps M."/>
            <person name="McGregor P.A."/>
            <person name="Hong C."/>
            <person name="Park K.H."/>
            <person name="Akmal A."/>
            <person name="Feldman A."/>
            <person name="Lin J.S."/>
            <person name="Chang W.E."/>
            <person name="Higgs B.W."/>
            <person name="Demirev P."/>
            <person name="Lindquist J."/>
            <person name="Liem A."/>
            <person name="Fochler E."/>
            <person name="Read T.D."/>
            <person name="Tapia R."/>
            <person name="Johnson S."/>
            <person name="Bishop-Lilly K.A."/>
            <person name="Detter C."/>
            <person name="Han C."/>
            <person name="Sozhamannan S."/>
            <person name="Rosenzweig C.N."/>
            <person name="Skowronski E.W."/>
        </authorList>
    </citation>
    <scope>NUCLEOTIDE SEQUENCE [LARGE SCALE GENOMIC DNA]</scope>
    <source>
        <strain evidence="7 8">AIT1</strain>
    </source>
</reference>
<feature type="domain" description="RNA polymerase sigma-70 region 2" evidence="5">
    <location>
        <begin position="26"/>
        <end position="95"/>
    </location>
</feature>
<dbReference type="Pfam" id="PF04542">
    <property type="entry name" value="Sigma70_r2"/>
    <property type="match status" value="1"/>
</dbReference>
<dbReference type="Pfam" id="PF08281">
    <property type="entry name" value="Sigma70_r4_2"/>
    <property type="match status" value="1"/>
</dbReference>
<keyword evidence="4" id="KW-0804">Transcription</keyword>
<sequence>MLLLYVVKSKTHRPGNESLLDQIIAEHDAALRRFVRVRLSMQRRDEADDVVQDVYARLAQMDNLEERVAERLDTVRNYLFQIAVNIMTDRFRKASSRREADHVHTDDEQVATSLDCTLNSPERQLEGKRTLQLIQAALNELKPELRQAFLLNRMDNRSYREISDIMGVSVSSVEKYISAALVAVRKQVL</sequence>
<dbReference type="GO" id="GO:0006352">
    <property type="term" value="P:DNA-templated transcription initiation"/>
    <property type="evidence" value="ECO:0007669"/>
    <property type="project" value="InterPro"/>
</dbReference>
<gene>
    <name evidence="7" type="ORF">CWE15_11660</name>
</gene>
<proteinExistence type="inferred from homology"/>
<dbReference type="SUPFAM" id="SSF88659">
    <property type="entry name" value="Sigma3 and sigma4 domains of RNA polymerase sigma factors"/>
    <property type="match status" value="1"/>
</dbReference>
<protein>
    <submittedName>
        <fullName evidence="7">RNA polymerase sigma factor</fullName>
    </submittedName>
</protein>
<dbReference type="InterPro" id="IPR039425">
    <property type="entry name" value="RNA_pol_sigma-70-like"/>
</dbReference>
<dbReference type="InterPro" id="IPR013249">
    <property type="entry name" value="RNA_pol_sigma70_r4_t2"/>
</dbReference>
<evidence type="ECO:0000256" key="1">
    <source>
        <dbReference type="ARBA" id="ARBA00010641"/>
    </source>
</evidence>
<dbReference type="EMBL" id="PIPQ01000015">
    <property type="protein sequence ID" value="RUO37084.1"/>
    <property type="molecule type" value="Genomic_DNA"/>
</dbReference>
<dbReference type="InterPro" id="IPR014284">
    <property type="entry name" value="RNA_pol_sigma-70_dom"/>
</dbReference>
<keyword evidence="2" id="KW-0805">Transcription regulation</keyword>
<dbReference type="AlphaFoldDB" id="A0A432WTK0"/>
<dbReference type="Proteomes" id="UP000286976">
    <property type="component" value="Unassembled WGS sequence"/>
</dbReference>
<organism evidence="7 8">
    <name type="scientific">Aliidiomarina taiwanensis</name>
    <dbReference type="NCBI Taxonomy" id="946228"/>
    <lineage>
        <taxon>Bacteria</taxon>
        <taxon>Pseudomonadati</taxon>
        <taxon>Pseudomonadota</taxon>
        <taxon>Gammaproteobacteria</taxon>
        <taxon>Alteromonadales</taxon>
        <taxon>Idiomarinaceae</taxon>
        <taxon>Aliidiomarina</taxon>
    </lineage>
</organism>
<dbReference type="PANTHER" id="PTHR43133">
    <property type="entry name" value="RNA POLYMERASE ECF-TYPE SIGMA FACTO"/>
    <property type="match status" value="1"/>
</dbReference>
<evidence type="ECO:0000256" key="4">
    <source>
        <dbReference type="ARBA" id="ARBA00023163"/>
    </source>
</evidence>
<dbReference type="InterPro" id="IPR036388">
    <property type="entry name" value="WH-like_DNA-bd_sf"/>
</dbReference>
<dbReference type="GO" id="GO:0003677">
    <property type="term" value="F:DNA binding"/>
    <property type="evidence" value="ECO:0007669"/>
    <property type="project" value="InterPro"/>
</dbReference>
<dbReference type="InterPro" id="IPR007627">
    <property type="entry name" value="RNA_pol_sigma70_r2"/>
</dbReference>
<dbReference type="NCBIfam" id="TIGR02937">
    <property type="entry name" value="sigma70-ECF"/>
    <property type="match status" value="1"/>
</dbReference>
<accession>A0A432WTK0</accession>
<comment type="similarity">
    <text evidence="1">Belongs to the sigma-70 factor family. ECF subfamily.</text>
</comment>
<dbReference type="InterPro" id="IPR013324">
    <property type="entry name" value="RNA_pol_sigma_r3/r4-like"/>
</dbReference>
<evidence type="ECO:0000256" key="2">
    <source>
        <dbReference type="ARBA" id="ARBA00023015"/>
    </source>
</evidence>
<evidence type="ECO:0000259" key="6">
    <source>
        <dbReference type="Pfam" id="PF08281"/>
    </source>
</evidence>
<dbReference type="InterPro" id="IPR013325">
    <property type="entry name" value="RNA_pol_sigma_r2"/>
</dbReference>
<dbReference type="GO" id="GO:0016987">
    <property type="term" value="F:sigma factor activity"/>
    <property type="evidence" value="ECO:0007669"/>
    <property type="project" value="UniProtKB-KW"/>
</dbReference>